<dbReference type="EMBL" id="JAUMIS010000002">
    <property type="protein sequence ID" value="MDO3722533.1"/>
    <property type="molecule type" value="Genomic_DNA"/>
</dbReference>
<name>A0ABT8W2R2_9GAMM</name>
<evidence type="ECO:0000313" key="2">
    <source>
        <dbReference type="EMBL" id="MDO3722533.1"/>
    </source>
</evidence>
<accession>A0ABT8W2R2</accession>
<dbReference type="RefSeq" id="WP_302910188.1">
    <property type="nucleotide sequence ID" value="NZ_JAUMIS010000002.1"/>
</dbReference>
<comment type="caution">
    <text evidence="2">The sequence shown here is derived from an EMBL/GenBank/DDBJ whole genome shotgun (WGS) entry which is preliminary data.</text>
</comment>
<evidence type="ECO:0000256" key="1">
    <source>
        <dbReference type="SAM" id="MobiDB-lite"/>
    </source>
</evidence>
<dbReference type="Pfam" id="PF07148">
    <property type="entry name" value="MalM"/>
    <property type="match status" value="1"/>
</dbReference>
<protein>
    <submittedName>
        <fullName evidence="2">MalM family protein</fullName>
    </submittedName>
</protein>
<proteinExistence type="predicted"/>
<dbReference type="InterPro" id="IPR010794">
    <property type="entry name" value="MalM"/>
</dbReference>
<keyword evidence="3" id="KW-1185">Reference proteome</keyword>
<evidence type="ECO:0000313" key="3">
    <source>
        <dbReference type="Proteomes" id="UP001168640"/>
    </source>
</evidence>
<dbReference type="Proteomes" id="UP001168640">
    <property type="component" value="Unassembled WGS sequence"/>
</dbReference>
<feature type="region of interest" description="Disordered" evidence="1">
    <location>
        <begin position="1"/>
        <end position="24"/>
    </location>
</feature>
<organism evidence="2 3">
    <name type="scientific">Marinobacter suaedae</name>
    <dbReference type="NCBI Taxonomy" id="3057675"/>
    <lineage>
        <taxon>Bacteria</taxon>
        <taxon>Pseudomonadati</taxon>
        <taxon>Pseudomonadota</taxon>
        <taxon>Gammaproteobacteria</taxon>
        <taxon>Pseudomonadales</taxon>
        <taxon>Marinobacteraceae</taxon>
        <taxon>Marinobacter</taxon>
    </lineage>
</organism>
<gene>
    <name evidence="2" type="ORF">QVZ43_12450</name>
</gene>
<reference evidence="2" key="1">
    <citation type="submission" date="2023-07" db="EMBL/GenBank/DDBJ databases">
        <title>Marinobacter sp. chi1 genome sequencing and assembly.</title>
        <authorList>
            <person name="Park S."/>
        </authorList>
    </citation>
    <scope>NUCLEOTIDE SEQUENCE</scope>
    <source>
        <strain evidence="2">Chi1</strain>
    </source>
</reference>
<sequence>MGRVQYSRIVNNPEDENDASEDPVHAKLAEVPVESLDEDTEFTLENYPDGNQLERDGYIRPGEPLPYFTWRDAEGNVRVSYFRPDTRSELEKGTVAAPVELSPASIYQTGSSVMPLPDQVEGADPNAFAILGIESGADDYLARFGESCCLALRRGEHSEWQQGRAFGVDISEDSPAHDFLSGSSPYHLVALSSVIDQPDFIMRLRSYASDGVFVPSLLFLDRDFQPLRLVTDMVSAYTPESWSRLGFLESFIPVFPGEGERWVVIFTRQEDLAGQTVVEGRRGPRAIPHVAAGELGLMRVED</sequence>